<protein>
    <recommendedName>
        <fullName evidence="4">rhamnogalacturonan endolyase</fullName>
        <ecNumber evidence="4">4.2.2.23</ecNumber>
    </recommendedName>
</protein>
<proteinExistence type="inferred from homology"/>
<dbReference type="CDD" id="cd10320">
    <property type="entry name" value="RGL4_N"/>
    <property type="match status" value="1"/>
</dbReference>
<evidence type="ECO:0000256" key="3">
    <source>
        <dbReference type="ARBA" id="ARBA00010418"/>
    </source>
</evidence>
<reference evidence="13" key="1">
    <citation type="journal article" date="2020" name="Stud. Mycol.">
        <title>101 Dothideomycetes genomes: a test case for predicting lifestyles and emergence of pathogens.</title>
        <authorList>
            <person name="Haridas S."/>
            <person name="Albert R."/>
            <person name="Binder M."/>
            <person name="Bloem J."/>
            <person name="Labutti K."/>
            <person name="Salamov A."/>
            <person name="Andreopoulos B."/>
            <person name="Baker S."/>
            <person name="Barry K."/>
            <person name="Bills G."/>
            <person name="Bluhm B."/>
            <person name="Cannon C."/>
            <person name="Castanera R."/>
            <person name="Culley D."/>
            <person name="Daum C."/>
            <person name="Ezra D."/>
            <person name="Gonzalez J."/>
            <person name="Henrissat B."/>
            <person name="Kuo A."/>
            <person name="Liang C."/>
            <person name="Lipzen A."/>
            <person name="Lutzoni F."/>
            <person name="Magnuson J."/>
            <person name="Mondo S."/>
            <person name="Nolan M."/>
            <person name="Ohm R."/>
            <person name="Pangilinan J."/>
            <person name="Park H.-J."/>
            <person name="Ramirez L."/>
            <person name="Alfaro M."/>
            <person name="Sun H."/>
            <person name="Tritt A."/>
            <person name="Yoshinaga Y."/>
            <person name="Zwiers L.-H."/>
            <person name="Turgeon B."/>
            <person name="Goodwin S."/>
            <person name="Spatafora J."/>
            <person name="Crous P."/>
            <person name="Grigoriev I."/>
        </authorList>
    </citation>
    <scope>NUCLEOTIDE SEQUENCE</scope>
    <source>
        <strain evidence="13">CBS 121167</strain>
    </source>
</reference>
<evidence type="ECO:0000259" key="12">
    <source>
        <dbReference type="Pfam" id="PF14686"/>
    </source>
</evidence>
<dbReference type="InterPro" id="IPR011013">
    <property type="entry name" value="Gal_mutarotase_sf_dom"/>
</dbReference>
<evidence type="ECO:0000256" key="4">
    <source>
        <dbReference type="ARBA" id="ARBA00012437"/>
    </source>
</evidence>
<dbReference type="Proteomes" id="UP000799438">
    <property type="component" value="Unassembled WGS sequence"/>
</dbReference>
<keyword evidence="14" id="KW-1185">Reference proteome</keyword>
<keyword evidence="8" id="KW-0119">Carbohydrate metabolism</keyword>
<evidence type="ECO:0000256" key="10">
    <source>
        <dbReference type="SAM" id="SignalP"/>
    </source>
</evidence>
<feature type="domain" description="Rhamnogalacturonan lyase" evidence="11">
    <location>
        <begin position="399"/>
        <end position="559"/>
    </location>
</feature>
<dbReference type="Gene3D" id="2.60.120.260">
    <property type="entry name" value="Galactose-binding domain-like"/>
    <property type="match status" value="1"/>
</dbReference>
<dbReference type="InterPro" id="IPR051850">
    <property type="entry name" value="Polysacch_Lyase_4"/>
</dbReference>
<dbReference type="GO" id="GO:0030246">
    <property type="term" value="F:carbohydrate binding"/>
    <property type="evidence" value="ECO:0007669"/>
    <property type="project" value="InterPro"/>
</dbReference>
<keyword evidence="9" id="KW-0624">Polysaccharide degradation</keyword>
<dbReference type="SUPFAM" id="SSF74650">
    <property type="entry name" value="Galactose mutarotase-like"/>
    <property type="match status" value="1"/>
</dbReference>
<dbReference type="SUPFAM" id="SSF49785">
    <property type="entry name" value="Galactose-binding domain-like"/>
    <property type="match status" value="1"/>
</dbReference>
<comment type="similarity">
    <text evidence="3">Belongs to the polysaccharide lyase 4 family.</text>
</comment>
<dbReference type="Gene3D" id="2.70.98.10">
    <property type="match status" value="1"/>
</dbReference>
<keyword evidence="5" id="KW-0964">Secreted</keyword>
<evidence type="ECO:0000256" key="8">
    <source>
        <dbReference type="ARBA" id="ARBA00023277"/>
    </source>
</evidence>
<evidence type="ECO:0000256" key="1">
    <source>
        <dbReference type="ARBA" id="ARBA00001324"/>
    </source>
</evidence>
<comment type="subcellular location">
    <subcellularLocation>
        <location evidence="2">Secreted</location>
    </subcellularLocation>
</comment>
<dbReference type="Gene3D" id="2.60.40.1120">
    <property type="entry name" value="Carboxypeptidase-like, regulatory domain"/>
    <property type="match status" value="1"/>
</dbReference>
<evidence type="ECO:0000313" key="13">
    <source>
        <dbReference type="EMBL" id="KAF2141847.1"/>
    </source>
</evidence>
<dbReference type="PANTHER" id="PTHR32018:SF1">
    <property type="entry name" value="RHAMNOGALACTURONAN ENDOLYASE"/>
    <property type="match status" value="1"/>
</dbReference>
<evidence type="ECO:0000313" key="14">
    <source>
        <dbReference type="Proteomes" id="UP000799438"/>
    </source>
</evidence>
<keyword evidence="7 13" id="KW-0456">Lyase</keyword>
<dbReference type="InterPro" id="IPR029411">
    <property type="entry name" value="RG-lyase_III"/>
</dbReference>
<comment type="catalytic activity">
    <reaction evidence="1">
        <text>Endotype eliminative cleavage of L-alpha-rhamnopyranosyl-(1-&gt;4)-alpha-D-galactopyranosyluronic acid bonds of rhamnogalacturonan I domains in ramified hairy regions of pectin leaving L-rhamnopyranose at the reducing end and 4-deoxy-4,5-unsaturated D-galactopyranosyluronic acid at the non-reducing end.</text>
        <dbReference type="EC" id="4.2.2.23"/>
    </reaction>
</comment>
<dbReference type="GO" id="GO:0005576">
    <property type="term" value="C:extracellular region"/>
    <property type="evidence" value="ECO:0007669"/>
    <property type="project" value="UniProtKB-SubCell"/>
</dbReference>
<evidence type="ECO:0000259" key="11">
    <source>
        <dbReference type="Pfam" id="PF14683"/>
    </source>
</evidence>
<dbReference type="OrthoDB" id="1179585at2759"/>
<dbReference type="InterPro" id="IPR008979">
    <property type="entry name" value="Galactose-bd-like_sf"/>
</dbReference>
<evidence type="ECO:0000256" key="6">
    <source>
        <dbReference type="ARBA" id="ARBA00022729"/>
    </source>
</evidence>
<gene>
    <name evidence="13" type="ORF">K452DRAFT_250755</name>
</gene>
<dbReference type="InterPro" id="IPR029413">
    <property type="entry name" value="RG-lyase_II"/>
</dbReference>
<dbReference type="RefSeq" id="XP_033397559.1">
    <property type="nucleotide sequence ID" value="XM_033538188.1"/>
</dbReference>
<feature type="chain" id="PRO_5025364605" description="rhamnogalacturonan endolyase" evidence="10">
    <location>
        <begin position="19"/>
        <end position="563"/>
    </location>
</feature>
<evidence type="ECO:0000256" key="2">
    <source>
        <dbReference type="ARBA" id="ARBA00004613"/>
    </source>
</evidence>
<dbReference type="PANTHER" id="PTHR32018">
    <property type="entry name" value="RHAMNOGALACTURONATE LYASE FAMILY PROTEIN"/>
    <property type="match status" value="1"/>
</dbReference>
<dbReference type="Pfam" id="PF14683">
    <property type="entry name" value="CBM-like"/>
    <property type="match status" value="1"/>
</dbReference>
<dbReference type="InterPro" id="IPR013784">
    <property type="entry name" value="Carb-bd-like_fold"/>
</dbReference>
<keyword evidence="6 10" id="KW-0732">Signal</keyword>
<name>A0A6A6BFZ6_9PEZI</name>
<dbReference type="EC" id="4.2.2.23" evidence="4"/>
<dbReference type="EMBL" id="ML995486">
    <property type="protein sequence ID" value="KAF2141847.1"/>
    <property type="molecule type" value="Genomic_DNA"/>
</dbReference>
<evidence type="ECO:0000256" key="5">
    <source>
        <dbReference type="ARBA" id="ARBA00022525"/>
    </source>
</evidence>
<dbReference type="InterPro" id="IPR014718">
    <property type="entry name" value="GH-type_carb-bd"/>
</dbReference>
<organism evidence="13 14">
    <name type="scientific">Aplosporella prunicola CBS 121167</name>
    <dbReference type="NCBI Taxonomy" id="1176127"/>
    <lineage>
        <taxon>Eukaryota</taxon>
        <taxon>Fungi</taxon>
        <taxon>Dikarya</taxon>
        <taxon>Ascomycota</taxon>
        <taxon>Pezizomycotina</taxon>
        <taxon>Dothideomycetes</taxon>
        <taxon>Dothideomycetes incertae sedis</taxon>
        <taxon>Botryosphaeriales</taxon>
        <taxon>Aplosporellaceae</taxon>
        <taxon>Aplosporella</taxon>
    </lineage>
</organism>
<evidence type="ECO:0000256" key="7">
    <source>
        <dbReference type="ARBA" id="ARBA00023239"/>
    </source>
</evidence>
<dbReference type="GO" id="GO:0000272">
    <property type="term" value="P:polysaccharide catabolic process"/>
    <property type="evidence" value="ECO:0007669"/>
    <property type="project" value="UniProtKB-KW"/>
</dbReference>
<dbReference type="GO" id="GO:0102210">
    <property type="term" value="F:rhamnogalacturonan endolyase activity"/>
    <property type="evidence" value="ECO:0007669"/>
    <property type="project" value="UniProtKB-EC"/>
</dbReference>
<dbReference type="SUPFAM" id="SSF49452">
    <property type="entry name" value="Starch-binding domain-like"/>
    <property type="match status" value="1"/>
</dbReference>
<feature type="domain" description="Rhamnogalacturonan lyase" evidence="12">
    <location>
        <begin position="305"/>
        <end position="385"/>
    </location>
</feature>
<dbReference type="GeneID" id="54295684"/>
<dbReference type="Pfam" id="PF14686">
    <property type="entry name" value="fn3_3"/>
    <property type="match status" value="1"/>
</dbReference>
<dbReference type="CDD" id="cd10317">
    <property type="entry name" value="RGL4_C"/>
    <property type="match status" value="1"/>
</dbReference>
<dbReference type="CDD" id="cd10316">
    <property type="entry name" value="RGL4_M"/>
    <property type="match status" value="1"/>
</dbReference>
<feature type="signal peptide" evidence="10">
    <location>
        <begin position="1"/>
        <end position="18"/>
    </location>
</feature>
<accession>A0A6A6BFZ6</accession>
<evidence type="ECO:0000256" key="9">
    <source>
        <dbReference type="ARBA" id="ARBA00023326"/>
    </source>
</evidence>
<dbReference type="AlphaFoldDB" id="A0A6A6BFZ6"/>
<sequence>MAFFWVGLFLTLVRLCAARGPFLKSLNNTYHVIGNDLWNITQGPTYGKKLYYKGQDLIGDAVGHYTGYNGESNLVFTSAEIFAKGDDYIDVRFNATEGELHWVIFDDLPGAYQYFVNRALPVLGVFRTLVRLDNQTFTHGRTNIKDDAFPALAEIRAGTNVQDETWEKADGTFITKYDWSDFIRSIDYYGVYGEGFGSWYIRPGTDYFNGDHLKQELIVHRESSTGDTVQLNVVHGTHFMASSADAFPNGKIFGPWLWYLNDGSKEDAAARQEKEFASWPYTWLQDAAYQSRVESISGKIVLSDGRPAAGAAVFLGDNNPNETSLDQGRYYNYATYADDTGAFTFEHVRTGTYGLQAWSNGGLLSNVTSTFLQNDVVVSTSDSTSLDTLTWTIPENRKQIFQVGDFDRKALGFKNGGSAYQHGLAASSPANLTFTVGTSKTEEWYFAQSANGTWDIVFEVDEVPASGTALLSVSLAGYSKGVSSNIYVNGLQNQIGNLTNNRIPSDPALYRSGTTAGEWHLYEFEFDGPELLKQGENTLSFVVDQTTLWRGFLWDSVILEWVD</sequence>